<evidence type="ECO:0000259" key="7">
    <source>
        <dbReference type="Pfam" id="PF01321"/>
    </source>
</evidence>
<dbReference type="PANTHER" id="PTHR43763:SF6">
    <property type="entry name" value="XAA-PRO AMINOPEPTIDASE 1"/>
    <property type="match status" value="1"/>
</dbReference>
<dbReference type="GO" id="GO:0070006">
    <property type="term" value="F:metalloaminopeptidase activity"/>
    <property type="evidence" value="ECO:0007669"/>
    <property type="project" value="InterPro"/>
</dbReference>
<evidence type="ECO:0000256" key="4">
    <source>
        <dbReference type="ARBA" id="ARBA00022801"/>
    </source>
</evidence>
<dbReference type="PANTHER" id="PTHR43763">
    <property type="entry name" value="XAA-PRO AMINOPEPTIDASE 1"/>
    <property type="match status" value="1"/>
</dbReference>
<comment type="cofactor">
    <cofactor evidence="1">
        <name>Mn(2+)</name>
        <dbReference type="ChEBI" id="CHEBI:29035"/>
    </cofactor>
</comment>
<feature type="non-terminal residue" evidence="8">
    <location>
        <position position="1"/>
    </location>
</feature>
<organism evidence="8 9">
    <name type="scientific">Diploptera punctata</name>
    <name type="common">Pacific beetle cockroach</name>
    <dbReference type="NCBI Taxonomy" id="6984"/>
    <lineage>
        <taxon>Eukaryota</taxon>
        <taxon>Metazoa</taxon>
        <taxon>Ecdysozoa</taxon>
        <taxon>Arthropoda</taxon>
        <taxon>Hexapoda</taxon>
        <taxon>Insecta</taxon>
        <taxon>Pterygota</taxon>
        <taxon>Neoptera</taxon>
        <taxon>Polyneoptera</taxon>
        <taxon>Dictyoptera</taxon>
        <taxon>Blattodea</taxon>
        <taxon>Blaberoidea</taxon>
        <taxon>Blaberidae</taxon>
        <taxon>Diplopterinae</taxon>
        <taxon>Diploptera</taxon>
    </lineage>
</organism>
<keyword evidence="5" id="KW-0464">Manganese</keyword>
<dbReference type="InterPro" id="IPR036005">
    <property type="entry name" value="Creatinase/aminopeptidase-like"/>
</dbReference>
<dbReference type="EMBL" id="JASPKZ010000446">
    <property type="protein sequence ID" value="KAJ9600135.1"/>
    <property type="molecule type" value="Genomic_DNA"/>
</dbReference>
<evidence type="ECO:0000256" key="3">
    <source>
        <dbReference type="ARBA" id="ARBA00022723"/>
    </source>
</evidence>
<dbReference type="InterPro" id="IPR000994">
    <property type="entry name" value="Pept_M24"/>
</dbReference>
<name>A0AAD8AK08_DIPPU</name>
<reference evidence="8" key="2">
    <citation type="submission" date="2023-05" db="EMBL/GenBank/DDBJ databases">
        <authorList>
            <person name="Fouks B."/>
        </authorList>
    </citation>
    <scope>NUCLEOTIDE SEQUENCE</scope>
    <source>
        <strain evidence="8">Stay&amp;Tobe</strain>
        <tissue evidence="8">Testes</tissue>
    </source>
</reference>
<dbReference type="SUPFAM" id="SSF55920">
    <property type="entry name" value="Creatinase/aminopeptidase"/>
    <property type="match status" value="1"/>
</dbReference>
<dbReference type="Pfam" id="PF16189">
    <property type="entry name" value="Creatinase_N_2"/>
    <property type="match status" value="1"/>
</dbReference>
<protein>
    <recommendedName>
        <fullName evidence="10">Xaa-Pro aminopeptidase 1</fullName>
    </recommendedName>
</protein>
<comment type="caution">
    <text evidence="8">The sequence shown here is derived from an EMBL/GenBank/DDBJ whole genome shotgun (WGS) entry which is preliminary data.</text>
</comment>
<evidence type="ECO:0000256" key="5">
    <source>
        <dbReference type="ARBA" id="ARBA00023211"/>
    </source>
</evidence>
<dbReference type="InterPro" id="IPR050422">
    <property type="entry name" value="X-Pro_aminopeptidase_P"/>
</dbReference>
<dbReference type="InterPro" id="IPR033740">
    <property type="entry name" value="Pept_M24B"/>
</dbReference>
<dbReference type="GO" id="GO:0005737">
    <property type="term" value="C:cytoplasm"/>
    <property type="evidence" value="ECO:0007669"/>
    <property type="project" value="UniProtKB-ARBA"/>
</dbReference>
<keyword evidence="3" id="KW-0479">Metal-binding</keyword>
<dbReference type="AlphaFoldDB" id="A0AAD8AK08"/>
<gene>
    <name evidence="8" type="ORF">L9F63_009545</name>
</gene>
<evidence type="ECO:0008006" key="10">
    <source>
        <dbReference type="Google" id="ProtNLM"/>
    </source>
</evidence>
<dbReference type="FunFam" id="3.90.230.10:FF:000007">
    <property type="entry name" value="Xaa-Pro aminopeptidase P"/>
    <property type="match status" value="1"/>
</dbReference>
<accession>A0AAD8AK08</accession>
<dbReference type="CDD" id="cd01085">
    <property type="entry name" value="APP"/>
    <property type="match status" value="1"/>
</dbReference>
<dbReference type="InterPro" id="IPR000587">
    <property type="entry name" value="Creatinase_N"/>
</dbReference>
<keyword evidence="9" id="KW-1185">Reference proteome</keyword>
<evidence type="ECO:0000256" key="1">
    <source>
        <dbReference type="ARBA" id="ARBA00001936"/>
    </source>
</evidence>
<feature type="domain" description="Creatinase N-terminal" evidence="7">
    <location>
        <begin position="2"/>
        <end position="116"/>
    </location>
</feature>
<proteinExistence type="inferred from homology"/>
<dbReference type="Proteomes" id="UP001233999">
    <property type="component" value="Unassembled WGS sequence"/>
</dbReference>
<dbReference type="Pfam" id="PF00557">
    <property type="entry name" value="Peptidase_M24"/>
    <property type="match status" value="1"/>
</dbReference>
<dbReference type="Gene3D" id="3.90.230.10">
    <property type="entry name" value="Creatinase/methionine aminopeptidase superfamily"/>
    <property type="match status" value="1"/>
</dbReference>
<feature type="domain" description="Peptidase M24" evidence="6">
    <location>
        <begin position="308"/>
        <end position="522"/>
    </location>
</feature>
<evidence type="ECO:0000256" key="2">
    <source>
        <dbReference type="ARBA" id="ARBA00008766"/>
    </source>
</evidence>
<dbReference type="GO" id="GO:0046872">
    <property type="term" value="F:metal ion binding"/>
    <property type="evidence" value="ECO:0007669"/>
    <property type="project" value="UniProtKB-KW"/>
</dbReference>
<comment type="similarity">
    <text evidence="2">Belongs to the peptidase M24B family.</text>
</comment>
<dbReference type="FunFam" id="3.40.350.10:FF:000016">
    <property type="entry name" value="Xaa-Pro aminopeptidase"/>
    <property type="match status" value="1"/>
</dbReference>
<dbReference type="Gene3D" id="3.40.350.10">
    <property type="entry name" value="Creatinase/prolidase N-terminal domain"/>
    <property type="match status" value="2"/>
</dbReference>
<dbReference type="SUPFAM" id="SSF53092">
    <property type="entry name" value="Creatinase/prolidase N-terminal domain"/>
    <property type="match status" value="1"/>
</dbReference>
<evidence type="ECO:0000259" key="6">
    <source>
        <dbReference type="Pfam" id="PF00557"/>
    </source>
</evidence>
<dbReference type="FunFam" id="3.40.350.10:FF:000003">
    <property type="entry name" value="Xaa-pro aminopeptidase P"/>
    <property type="match status" value="1"/>
</dbReference>
<dbReference type="Pfam" id="PF01321">
    <property type="entry name" value="Creatinase_N"/>
    <property type="match status" value="1"/>
</dbReference>
<keyword evidence="4" id="KW-0378">Hydrolase</keyword>
<reference evidence="8" key="1">
    <citation type="journal article" date="2023" name="IScience">
        <title>Live-bearing cockroach genome reveals convergent evolutionary mechanisms linked to viviparity in insects and beyond.</title>
        <authorList>
            <person name="Fouks B."/>
            <person name="Harrison M.C."/>
            <person name="Mikhailova A.A."/>
            <person name="Marchal E."/>
            <person name="English S."/>
            <person name="Carruthers M."/>
            <person name="Jennings E.C."/>
            <person name="Chiamaka E.L."/>
            <person name="Frigard R.A."/>
            <person name="Pippel M."/>
            <person name="Attardo G.M."/>
            <person name="Benoit J.B."/>
            <person name="Bornberg-Bauer E."/>
            <person name="Tobe S.S."/>
        </authorList>
    </citation>
    <scope>NUCLEOTIDE SEQUENCE</scope>
    <source>
        <strain evidence="8">Stay&amp;Tobe</strain>
    </source>
</reference>
<evidence type="ECO:0000313" key="8">
    <source>
        <dbReference type="EMBL" id="KAJ9600135.1"/>
    </source>
</evidence>
<sequence>MNLDAFIITKDDRHQSEYTARHDRRYEYISGFTGSEATVVITNEEAALWTDGRYFIQAERQLSCDWSLIRMGQPGEPSVTEWLVQALPSKTVVGADPNLVSNSQWNKWESKLKEHNITLKEAFENPVDRIWNSTTGRPPYPEFQAYVLDLRYAGKKWKDKVNDLRKKLNSIGADAMIVTALDEIAWLLNIRGYDIPYNPLVLAYVIVSRDDINMYTNVTKLSTEVELHLKARNCFSDSCVRLNDYETLIPDLRTKVQKWKKVLLPAHCVMSPGASRAIYSAVPSRKRMPRQSPIIFMKARKNQVEADGMRKAHIRDAAALCDFLAHFEESIAAGKEWDEVNVSITLDQFRREQLLSKGPSFPTIAGFGPNGAAPHYIPTESQNVLKIYSNSTLVIDSGGQYLDGTTDVTRTIHLGTPTDFEREAYTRVLIGSINLASLVFPREVPMSSIDVLARTSLWQVGLTYLHGTGHGIGSFLVVHESPIRVIFTEGNLTFHEGYFFSDEPGYYQEGKFGIRLENIVEVIKAHPK</sequence>
<dbReference type="InterPro" id="IPR029149">
    <property type="entry name" value="Creatin/AminoP/Spt16_N"/>
</dbReference>
<evidence type="ECO:0000313" key="9">
    <source>
        <dbReference type="Proteomes" id="UP001233999"/>
    </source>
</evidence>